<comment type="caution">
    <text evidence="4">The sequence shown here is derived from an EMBL/GenBank/DDBJ whole genome shotgun (WGS) entry which is preliminary data.</text>
</comment>
<feature type="DNA-binding region" description="H-T-H motif" evidence="2">
    <location>
        <begin position="36"/>
        <end position="55"/>
    </location>
</feature>
<evidence type="ECO:0000259" key="3">
    <source>
        <dbReference type="PROSITE" id="PS50977"/>
    </source>
</evidence>
<dbReference type="Proteomes" id="UP000673394">
    <property type="component" value="Unassembled WGS sequence"/>
</dbReference>
<dbReference type="InterPro" id="IPR039532">
    <property type="entry name" value="TetR_C_Firmicutes"/>
</dbReference>
<dbReference type="EMBL" id="JAGKSP010000020">
    <property type="protein sequence ID" value="MBP3966561.1"/>
    <property type="molecule type" value="Genomic_DNA"/>
</dbReference>
<evidence type="ECO:0000313" key="5">
    <source>
        <dbReference type="Proteomes" id="UP000673394"/>
    </source>
</evidence>
<evidence type="ECO:0000256" key="2">
    <source>
        <dbReference type="PROSITE-ProRule" id="PRU00335"/>
    </source>
</evidence>
<dbReference type="SUPFAM" id="SSF46689">
    <property type="entry name" value="Homeodomain-like"/>
    <property type="match status" value="1"/>
</dbReference>
<evidence type="ECO:0000313" key="4">
    <source>
        <dbReference type="EMBL" id="MBP3966561.1"/>
    </source>
</evidence>
<proteinExistence type="predicted"/>
<dbReference type="PANTHER" id="PTHR43479:SF23">
    <property type="entry name" value="HTH TETR-TYPE DOMAIN-CONTAINING PROTEIN"/>
    <property type="match status" value="1"/>
</dbReference>
<sequence>MGHAKDQVDPRIVRTRRLLRDAFIELLQEMELEKISVNRLAERATLNRVTFYLHYRDMPDMLDKMADDMIEDITSIIHAPRPNRSSAEEADWPLMVNLLEHIAENFKFYKVILAAKRTTVFTERLLKLLTKLITESVERPGCERDFANSGIHKDIAIWYSSSAMIGTIISWLCNDMPYTPVFLTKQLSLLHQYRQSKP</sequence>
<gene>
    <name evidence="4" type="ORF">I8J30_28155</name>
</gene>
<dbReference type="InterPro" id="IPR009057">
    <property type="entry name" value="Homeodomain-like_sf"/>
</dbReference>
<dbReference type="InterPro" id="IPR050624">
    <property type="entry name" value="HTH-type_Tx_Regulator"/>
</dbReference>
<dbReference type="RefSeq" id="WP_210663824.1">
    <property type="nucleotide sequence ID" value="NZ_JAGKSP010000020.1"/>
</dbReference>
<reference evidence="4 5" key="1">
    <citation type="submission" date="2021-04" db="EMBL/GenBank/DDBJ databases">
        <title>Paenibacillus sp. DLE-14 whole genome sequence.</title>
        <authorList>
            <person name="Ham Y.J."/>
        </authorList>
    </citation>
    <scope>NUCLEOTIDE SEQUENCE [LARGE SCALE GENOMIC DNA]</scope>
    <source>
        <strain evidence="4 5">DLE-14</strain>
    </source>
</reference>
<dbReference type="PROSITE" id="PS50977">
    <property type="entry name" value="HTH_TETR_2"/>
    <property type="match status" value="1"/>
</dbReference>
<evidence type="ECO:0000256" key="1">
    <source>
        <dbReference type="ARBA" id="ARBA00023125"/>
    </source>
</evidence>
<keyword evidence="1 2" id="KW-0238">DNA-binding</keyword>
<keyword evidence="5" id="KW-1185">Reference proteome</keyword>
<dbReference type="PANTHER" id="PTHR43479">
    <property type="entry name" value="ACREF/ENVCD OPERON REPRESSOR-RELATED"/>
    <property type="match status" value="1"/>
</dbReference>
<dbReference type="Gene3D" id="1.10.357.10">
    <property type="entry name" value="Tetracycline Repressor, domain 2"/>
    <property type="match status" value="1"/>
</dbReference>
<feature type="domain" description="HTH tetR-type" evidence="3">
    <location>
        <begin position="13"/>
        <end position="73"/>
    </location>
</feature>
<name>A0ABS5CL14_9BACL</name>
<protein>
    <submittedName>
        <fullName evidence="4">TetR/AcrR family transcriptional regulator</fullName>
    </submittedName>
</protein>
<dbReference type="InterPro" id="IPR001647">
    <property type="entry name" value="HTH_TetR"/>
</dbReference>
<organism evidence="4 5">
    <name type="scientific">Paenibacillus lignilyticus</name>
    <dbReference type="NCBI Taxonomy" id="1172615"/>
    <lineage>
        <taxon>Bacteria</taxon>
        <taxon>Bacillati</taxon>
        <taxon>Bacillota</taxon>
        <taxon>Bacilli</taxon>
        <taxon>Bacillales</taxon>
        <taxon>Paenibacillaceae</taxon>
        <taxon>Paenibacillus</taxon>
    </lineage>
</organism>
<accession>A0ABS5CL14</accession>
<dbReference type="Pfam" id="PF14278">
    <property type="entry name" value="TetR_C_8"/>
    <property type="match status" value="1"/>
</dbReference>